<name>A0A2H0TGA3_9BACT</name>
<feature type="domain" description="Protein translocase subunit SecDF P1" evidence="11">
    <location>
        <begin position="71"/>
        <end position="127"/>
    </location>
</feature>
<dbReference type="InterPro" id="IPR048634">
    <property type="entry name" value="SecD_SecF_C"/>
</dbReference>
<dbReference type="Pfam" id="PF02355">
    <property type="entry name" value="SecD_SecF_C"/>
    <property type="match status" value="1"/>
</dbReference>
<keyword evidence="2 9" id="KW-0813">Transport</keyword>
<dbReference type="Gene3D" id="1.20.1640.10">
    <property type="entry name" value="Multidrug efflux transporter AcrB transmembrane domain"/>
    <property type="match status" value="1"/>
</dbReference>
<evidence type="ECO:0000313" key="13">
    <source>
        <dbReference type="EMBL" id="PIR70583.1"/>
    </source>
</evidence>
<dbReference type="InterPro" id="IPR022813">
    <property type="entry name" value="SecD/SecF_arch_bac"/>
</dbReference>
<dbReference type="GO" id="GO:0006605">
    <property type="term" value="P:protein targeting"/>
    <property type="evidence" value="ECO:0007669"/>
    <property type="project" value="UniProtKB-UniRule"/>
</dbReference>
<dbReference type="Pfam" id="PF22599">
    <property type="entry name" value="SecDF_P1_head"/>
    <property type="match status" value="1"/>
</dbReference>
<comment type="caution">
    <text evidence="13">The sequence shown here is derived from an EMBL/GenBank/DDBJ whole genome shotgun (WGS) entry which is preliminary data.</text>
</comment>
<dbReference type="Gene3D" id="3.30.70.3400">
    <property type="match status" value="1"/>
</dbReference>
<sequence length="451" mass="49577">MNKRFIAVLLILLGVALAYVDFVHLVKPEWVLGQINYRLGLDLQGGTHLVYVADVSGIPAGEAEEAVAGLRDVIERRVNFFGVAEPVVQVERSGDELRLIVELAGVFDVNEAIQYIGETPYLEFRTERPEEEINEILEAQKNGERMFDDPYYAETKLTGRYLKNSSVSFDNVTGSPLVLLSFNDEGSEIFASLTRDYIDKRIAIYLDGSPISQPVVQNEITGGQAQISGDFSVQEAKELVRNLNSGALPVPISIISQQSIGPTLGARAFEKGIMASIYSILAVSLFLILWYRLPGVVGVLALTFYILFVLSIFKIFGLTLTAAGIAGFILSIGMAVDANILIFERIKEEITRGQSIDNALKDGFWRAWPSIRDANISTIITSAILFWFGTSMVKGFALTLGIGVISSLLSAFIITRTFIMAIGLRRVNIRGFLYGSGFSHLKLGELGQDKI</sequence>
<dbReference type="PANTHER" id="PTHR30081">
    <property type="entry name" value="PROTEIN-EXPORT MEMBRANE PROTEIN SEC"/>
    <property type="match status" value="1"/>
</dbReference>
<evidence type="ECO:0000259" key="12">
    <source>
        <dbReference type="Pfam" id="PF22599"/>
    </source>
</evidence>
<dbReference type="AlphaFoldDB" id="A0A2H0TGA3"/>
<dbReference type="GO" id="GO:0043952">
    <property type="term" value="P:protein transport by the Sec complex"/>
    <property type="evidence" value="ECO:0007669"/>
    <property type="project" value="UniProtKB-UniRule"/>
</dbReference>
<evidence type="ECO:0000256" key="1">
    <source>
        <dbReference type="ARBA" id="ARBA00004651"/>
    </source>
</evidence>
<keyword evidence="7 9" id="KW-0811">Translocation</keyword>
<dbReference type="GO" id="GO:0015450">
    <property type="term" value="F:protein-transporting ATPase activity"/>
    <property type="evidence" value="ECO:0007669"/>
    <property type="project" value="InterPro"/>
</dbReference>
<dbReference type="Proteomes" id="UP000229383">
    <property type="component" value="Unassembled WGS sequence"/>
</dbReference>
<feature type="transmembrane region" description="Helical" evidence="9">
    <location>
        <begin position="272"/>
        <end position="290"/>
    </location>
</feature>
<dbReference type="HAMAP" id="MF_01463_B">
    <property type="entry name" value="SecD_B"/>
    <property type="match status" value="1"/>
</dbReference>
<comment type="caution">
    <text evidence="9">Lacks conserved residue(s) required for the propagation of feature annotation.</text>
</comment>
<comment type="function">
    <text evidence="9">Part of the Sec protein translocase complex. Interacts with the SecYEG preprotein conducting channel. SecDF uses the proton motive force (PMF) to complete protein translocation after the ATP-dependent function of SecA.</text>
</comment>
<evidence type="ECO:0000256" key="9">
    <source>
        <dbReference type="HAMAP-Rule" id="MF_01463"/>
    </source>
</evidence>
<dbReference type="GO" id="GO:0005886">
    <property type="term" value="C:plasma membrane"/>
    <property type="evidence" value="ECO:0007669"/>
    <property type="project" value="UniProtKB-SubCell"/>
</dbReference>
<dbReference type="GO" id="GO:0065002">
    <property type="term" value="P:intracellular protein transmembrane transport"/>
    <property type="evidence" value="ECO:0007669"/>
    <property type="project" value="UniProtKB-UniRule"/>
</dbReference>
<evidence type="ECO:0000256" key="5">
    <source>
        <dbReference type="ARBA" id="ARBA00022927"/>
    </source>
</evidence>
<gene>
    <name evidence="9 13" type="primary">secD</name>
    <name evidence="13" type="ORF">COU46_00710</name>
</gene>
<keyword evidence="3 9" id="KW-1003">Cell membrane</keyword>
<accession>A0A2H0TGA3</accession>
<dbReference type="NCBIfam" id="TIGR00916">
    <property type="entry name" value="2A0604s01"/>
    <property type="match status" value="1"/>
</dbReference>
<comment type="subcellular location">
    <subcellularLocation>
        <location evidence="1 9">Cell membrane</location>
        <topology evidence="1 9">Multi-pass membrane protein</topology>
    </subcellularLocation>
</comment>
<dbReference type="Gene3D" id="3.30.1360.200">
    <property type="match status" value="1"/>
</dbReference>
<keyword evidence="5 9" id="KW-0653">Protein transport</keyword>
<evidence type="ECO:0000256" key="8">
    <source>
        <dbReference type="ARBA" id="ARBA00023136"/>
    </source>
</evidence>
<comment type="similarity">
    <text evidence="9">Belongs to the SecD/SecF family. SecD subfamily.</text>
</comment>
<protein>
    <recommendedName>
        <fullName evidence="9">Protein translocase subunit SecD</fullName>
    </recommendedName>
</protein>
<dbReference type="Pfam" id="PF21760">
    <property type="entry name" value="SecD_1st"/>
    <property type="match status" value="1"/>
</dbReference>
<keyword evidence="6 9" id="KW-1133">Transmembrane helix</keyword>
<evidence type="ECO:0000259" key="10">
    <source>
        <dbReference type="Pfam" id="PF02355"/>
    </source>
</evidence>
<dbReference type="PANTHER" id="PTHR30081:SF1">
    <property type="entry name" value="PROTEIN TRANSLOCASE SUBUNIT SECD"/>
    <property type="match status" value="1"/>
</dbReference>
<dbReference type="InterPro" id="IPR005791">
    <property type="entry name" value="SecD"/>
</dbReference>
<dbReference type="InterPro" id="IPR048631">
    <property type="entry name" value="SecD_1st"/>
</dbReference>
<dbReference type="EMBL" id="PFCN01000010">
    <property type="protein sequence ID" value="PIR70583.1"/>
    <property type="molecule type" value="Genomic_DNA"/>
</dbReference>
<feature type="transmembrane region" description="Helical" evidence="9">
    <location>
        <begin position="297"/>
        <end position="316"/>
    </location>
</feature>
<dbReference type="InterPro" id="IPR054384">
    <property type="entry name" value="SecDF_P1_head"/>
</dbReference>
<feature type="transmembrane region" description="Helical" evidence="9">
    <location>
        <begin position="396"/>
        <end position="419"/>
    </location>
</feature>
<feature type="domain" description="Protein export membrane protein SecD/SecF C-terminal" evidence="10">
    <location>
        <begin position="252"/>
        <end position="422"/>
    </location>
</feature>
<feature type="domain" description="SecDF P1 head subdomain" evidence="12">
    <location>
        <begin position="154"/>
        <end position="250"/>
    </location>
</feature>
<dbReference type="NCBIfam" id="TIGR01129">
    <property type="entry name" value="secD"/>
    <property type="match status" value="1"/>
</dbReference>
<dbReference type="InterPro" id="IPR055344">
    <property type="entry name" value="SecD_SecF_C_bact"/>
</dbReference>
<feature type="transmembrane region" description="Helical" evidence="9">
    <location>
        <begin position="322"/>
        <end position="343"/>
    </location>
</feature>
<dbReference type="PRINTS" id="PR00702">
    <property type="entry name" value="ACRIFLAVINRP"/>
</dbReference>
<organism evidence="13 14">
    <name type="scientific">Candidatus Niyogibacteria bacterium CG10_big_fil_rev_8_21_14_0_10_42_19</name>
    <dbReference type="NCBI Taxonomy" id="1974725"/>
    <lineage>
        <taxon>Bacteria</taxon>
        <taxon>Candidatus Niyogiibacteriota</taxon>
    </lineage>
</organism>
<feature type="transmembrane region" description="Helical" evidence="9">
    <location>
        <begin position="374"/>
        <end position="390"/>
    </location>
</feature>
<evidence type="ECO:0000256" key="4">
    <source>
        <dbReference type="ARBA" id="ARBA00022692"/>
    </source>
</evidence>
<keyword evidence="4 9" id="KW-0812">Transmembrane</keyword>
<comment type="subunit">
    <text evidence="9">Forms a complex with SecF. Part of the essential Sec protein translocation apparatus which comprises SecA, SecYEG and auxiliary proteins SecDF. Other proteins may also be involved.</text>
</comment>
<keyword evidence="8 9" id="KW-0472">Membrane</keyword>
<evidence type="ECO:0000259" key="11">
    <source>
        <dbReference type="Pfam" id="PF21760"/>
    </source>
</evidence>
<evidence type="ECO:0000256" key="2">
    <source>
        <dbReference type="ARBA" id="ARBA00022448"/>
    </source>
</evidence>
<evidence type="ECO:0000256" key="6">
    <source>
        <dbReference type="ARBA" id="ARBA00022989"/>
    </source>
</evidence>
<evidence type="ECO:0000256" key="3">
    <source>
        <dbReference type="ARBA" id="ARBA00022475"/>
    </source>
</evidence>
<dbReference type="SUPFAM" id="SSF82866">
    <property type="entry name" value="Multidrug efflux transporter AcrB transmembrane domain"/>
    <property type="match status" value="1"/>
</dbReference>
<dbReference type="InterPro" id="IPR001036">
    <property type="entry name" value="Acrflvin-R"/>
</dbReference>
<evidence type="ECO:0000313" key="14">
    <source>
        <dbReference type="Proteomes" id="UP000229383"/>
    </source>
</evidence>
<proteinExistence type="inferred from homology"/>
<evidence type="ECO:0000256" key="7">
    <source>
        <dbReference type="ARBA" id="ARBA00023010"/>
    </source>
</evidence>
<reference evidence="14" key="1">
    <citation type="submission" date="2017-09" db="EMBL/GenBank/DDBJ databases">
        <title>Depth-based differentiation of microbial function through sediment-hosted aquifers and enrichment of novel symbionts in the deep terrestrial subsurface.</title>
        <authorList>
            <person name="Probst A.J."/>
            <person name="Ladd B."/>
            <person name="Jarett J.K."/>
            <person name="Geller-Mcgrath D.E."/>
            <person name="Sieber C.M.K."/>
            <person name="Emerson J.B."/>
            <person name="Anantharaman K."/>
            <person name="Thomas B.C."/>
            <person name="Malmstrom R."/>
            <person name="Stieglmeier M."/>
            <person name="Klingl A."/>
            <person name="Woyke T."/>
            <person name="Ryan C.M."/>
            <person name="Banfield J.F."/>
        </authorList>
    </citation>
    <scope>NUCLEOTIDE SEQUENCE [LARGE SCALE GENOMIC DNA]</scope>
</reference>